<dbReference type="EMBL" id="MSZX01000002">
    <property type="protein sequence ID" value="OPA80545.1"/>
    <property type="molecule type" value="Genomic_DNA"/>
</dbReference>
<feature type="transmembrane region" description="Helical" evidence="8">
    <location>
        <begin position="242"/>
        <end position="264"/>
    </location>
</feature>
<evidence type="ECO:0000256" key="1">
    <source>
        <dbReference type="ARBA" id="ARBA00004651"/>
    </source>
</evidence>
<proteinExistence type="inferred from homology"/>
<evidence type="ECO:0000256" key="4">
    <source>
        <dbReference type="ARBA" id="ARBA00022475"/>
    </source>
</evidence>
<dbReference type="InterPro" id="IPR004638">
    <property type="entry name" value="EmrB-like"/>
</dbReference>
<dbReference type="PROSITE" id="PS50850">
    <property type="entry name" value="MFS"/>
    <property type="match status" value="1"/>
</dbReference>
<keyword evidence="3" id="KW-0813">Transport</keyword>
<dbReference type="PANTHER" id="PTHR42718">
    <property type="entry name" value="MAJOR FACILITATOR SUPERFAMILY MULTIDRUG TRANSPORTER MFSC"/>
    <property type="match status" value="1"/>
</dbReference>
<evidence type="ECO:0000256" key="2">
    <source>
        <dbReference type="ARBA" id="ARBA00008537"/>
    </source>
</evidence>
<gene>
    <name evidence="10" type="ORF">BVG16_07415</name>
</gene>
<feature type="transmembrane region" description="Helical" evidence="8">
    <location>
        <begin position="28"/>
        <end position="48"/>
    </location>
</feature>
<feature type="transmembrane region" description="Helical" evidence="8">
    <location>
        <begin position="416"/>
        <end position="435"/>
    </location>
</feature>
<dbReference type="PANTHER" id="PTHR42718:SF9">
    <property type="entry name" value="MAJOR FACILITATOR SUPERFAMILY MULTIDRUG TRANSPORTER MFSC"/>
    <property type="match status" value="1"/>
</dbReference>
<dbReference type="InterPro" id="IPR011701">
    <property type="entry name" value="MFS"/>
</dbReference>
<feature type="transmembrane region" description="Helical" evidence="8">
    <location>
        <begin position="121"/>
        <end position="142"/>
    </location>
</feature>
<comment type="caution">
    <text evidence="10">The sequence shown here is derived from an EMBL/GenBank/DDBJ whole genome shotgun (WGS) entry which is preliminary data.</text>
</comment>
<dbReference type="CDD" id="cd17321">
    <property type="entry name" value="MFS_MMR_MDR_like"/>
    <property type="match status" value="1"/>
</dbReference>
<feature type="transmembrane region" description="Helical" evidence="8">
    <location>
        <begin position="96"/>
        <end position="115"/>
    </location>
</feature>
<dbReference type="GO" id="GO:0022857">
    <property type="term" value="F:transmembrane transporter activity"/>
    <property type="evidence" value="ECO:0007669"/>
    <property type="project" value="InterPro"/>
</dbReference>
<evidence type="ECO:0000256" key="3">
    <source>
        <dbReference type="ARBA" id="ARBA00022448"/>
    </source>
</evidence>
<protein>
    <submittedName>
        <fullName evidence="10">MFS transporter</fullName>
    </submittedName>
</protein>
<feature type="transmembrane region" description="Helical" evidence="8">
    <location>
        <begin position="184"/>
        <end position="201"/>
    </location>
</feature>
<dbReference type="PRINTS" id="PR01036">
    <property type="entry name" value="TCRTETB"/>
</dbReference>
<dbReference type="Gene3D" id="1.20.1250.20">
    <property type="entry name" value="MFS general substrate transporter like domains"/>
    <property type="match status" value="1"/>
</dbReference>
<evidence type="ECO:0000256" key="7">
    <source>
        <dbReference type="ARBA" id="ARBA00023136"/>
    </source>
</evidence>
<dbReference type="Proteomes" id="UP000190188">
    <property type="component" value="Unassembled WGS sequence"/>
</dbReference>
<evidence type="ECO:0000313" key="10">
    <source>
        <dbReference type="EMBL" id="OPA80545.1"/>
    </source>
</evidence>
<keyword evidence="6 8" id="KW-1133">Transmembrane helix</keyword>
<keyword evidence="4" id="KW-1003">Cell membrane</keyword>
<keyword evidence="11" id="KW-1185">Reference proteome</keyword>
<feature type="transmembrane region" description="Helical" evidence="8">
    <location>
        <begin position="319"/>
        <end position="336"/>
    </location>
</feature>
<dbReference type="STRING" id="1324314.BVG16_07415"/>
<evidence type="ECO:0000259" key="9">
    <source>
        <dbReference type="PROSITE" id="PS50850"/>
    </source>
</evidence>
<keyword evidence="5 8" id="KW-0812">Transmembrane</keyword>
<dbReference type="NCBIfam" id="TIGR00711">
    <property type="entry name" value="efflux_EmrB"/>
    <property type="match status" value="1"/>
</dbReference>
<dbReference type="SUPFAM" id="SSF103473">
    <property type="entry name" value="MFS general substrate transporter"/>
    <property type="match status" value="1"/>
</dbReference>
<reference evidence="10 11" key="1">
    <citation type="submission" date="2017-01" db="EMBL/GenBank/DDBJ databases">
        <title>Genome analysis of Paenibacillus selenitrireducens ES3-24.</title>
        <authorList>
            <person name="Xu D."/>
            <person name="Yao R."/>
            <person name="Zheng S."/>
        </authorList>
    </citation>
    <scope>NUCLEOTIDE SEQUENCE [LARGE SCALE GENOMIC DNA]</scope>
    <source>
        <strain evidence="10 11">ES3-24</strain>
    </source>
</reference>
<feature type="transmembrane region" description="Helical" evidence="8">
    <location>
        <begin position="348"/>
        <end position="367"/>
    </location>
</feature>
<feature type="transmembrane region" description="Helical" evidence="8">
    <location>
        <begin position="373"/>
        <end position="390"/>
    </location>
</feature>
<dbReference type="InterPro" id="IPR036259">
    <property type="entry name" value="MFS_trans_sf"/>
</dbReference>
<dbReference type="AlphaFoldDB" id="A0A1T2XL58"/>
<dbReference type="GO" id="GO:0005886">
    <property type="term" value="C:plasma membrane"/>
    <property type="evidence" value="ECO:0007669"/>
    <property type="project" value="UniProtKB-SubCell"/>
</dbReference>
<feature type="domain" description="Major facilitator superfamily (MFS) profile" evidence="9">
    <location>
        <begin position="30"/>
        <end position="486"/>
    </location>
</feature>
<feature type="transmembrane region" description="Helical" evidence="8">
    <location>
        <begin position="213"/>
        <end position="236"/>
    </location>
</feature>
<accession>A0A1T2XL58</accession>
<name>A0A1T2XL58_9BACL</name>
<comment type="subcellular location">
    <subcellularLocation>
        <location evidence="1">Cell membrane</location>
        <topology evidence="1">Multi-pass membrane protein</topology>
    </subcellularLocation>
</comment>
<dbReference type="InterPro" id="IPR020846">
    <property type="entry name" value="MFS_dom"/>
</dbReference>
<dbReference type="Gene3D" id="1.20.1720.10">
    <property type="entry name" value="Multidrug resistance protein D"/>
    <property type="match status" value="1"/>
</dbReference>
<organism evidence="10 11">
    <name type="scientific">Paenibacillus selenitireducens</name>
    <dbReference type="NCBI Taxonomy" id="1324314"/>
    <lineage>
        <taxon>Bacteria</taxon>
        <taxon>Bacillati</taxon>
        <taxon>Bacillota</taxon>
        <taxon>Bacilli</taxon>
        <taxon>Bacillales</taxon>
        <taxon>Paenibacillaceae</taxon>
        <taxon>Paenibacillus</taxon>
    </lineage>
</organism>
<dbReference type="Pfam" id="PF07690">
    <property type="entry name" value="MFS_1"/>
    <property type="match status" value="1"/>
</dbReference>
<comment type="similarity">
    <text evidence="2">Belongs to the major facilitator superfamily. EmrB family.</text>
</comment>
<keyword evidence="7 8" id="KW-0472">Membrane</keyword>
<sequence>MIKKVRCFLLNIAIRTYQDDPKVQKNRWMILIILNLFTFMATLDGSIVNVALPVISNNLNLAVAQTEWVVTSYLMTICSFILFFGKMADGIGKIKVFRLGAIVFVIGSILCGFSHSLPILVGARIIQAIGASMTMASNMGIVTDIFPAHERGKALGLLGTFVSLGSITGPGLGGFIVSSLGWEYIFWVNVPIGLILIIAGWKLLPDDLSTRKVTFDVTGMITFAVFIISLFTGILIGQQVGYGNPGIVFSLILAVISFALFIWIEIRKDEPMLQLKIFKNSLFSLSILTGFLVFVANFCFNILTPFYMQGILGMSPHEAGLLLMLFPIMMAFVAPLSGALSDRIGSEWLTFWGLILLTSAQIGLMTLNGNSSLIFVGVLFVALGAGNGIFQSPNNSLLMSTVPKNQLGIAGSINGLVRNMGMVVGISVATTVLFMMMSQQAGHRVTSLIPGHPEIFLYGMRIVFILSSSICFAAALLTGYRLIKMRRSKLAKAQA</sequence>
<feature type="transmembrane region" description="Helical" evidence="8">
    <location>
        <begin position="285"/>
        <end position="307"/>
    </location>
</feature>
<evidence type="ECO:0000256" key="8">
    <source>
        <dbReference type="SAM" id="Phobius"/>
    </source>
</evidence>
<evidence type="ECO:0000256" key="5">
    <source>
        <dbReference type="ARBA" id="ARBA00022692"/>
    </source>
</evidence>
<dbReference type="OrthoDB" id="102502at2"/>
<evidence type="ECO:0000313" key="11">
    <source>
        <dbReference type="Proteomes" id="UP000190188"/>
    </source>
</evidence>
<evidence type="ECO:0000256" key="6">
    <source>
        <dbReference type="ARBA" id="ARBA00022989"/>
    </source>
</evidence>
<feature type="transmembrane region" description="Helical" evidence="8">
    <location>
        <begin position="455"/>
        <end position="480"/>
    </location>
</feature>
<feature type="transmembrane region" description="Helical" evidence="8">
    <location>
        <begin position="154"/>
        <end position="178"/>
    </location>
</feature>
<feature type="transmembrane region" description="Helical" evidence="8">
    <location>
        <begin position="68"/>
        <end position="84"/>
    </location>
</feature>